<dbReference type="CDD" id="cd15482">
    <property type="entry name" value="Sialidase_non-viral"/>
    <property type="match status" value="1"/>
</dbReference>
<comment type="caution">
    <text evidence="1">The sequence shown here is derived from an EMBL/GenBank/DDBJ whole genome shotgun (WGS) entry which is preliminary data.</text>
</comment>
<gene>
    <name evidence="1" type="ORF">DMW51_00670</name>
</gene>
<accession>A0ABX5NLR0</accession>
<dbReference type="InterPro" id="IPR036278">
    <property type="entry name" value="Sialidase_sf"/>
</dbReference>
<name>A0ABX5NLR0_SERMA</name>
<proteinExistence type="predicted"/>
<evidence type="ECO:0000313" key="1">
    <source>
        <dbReference type="EMBL" id="PYA75224.1"/>
    </source>
</evidence>
<sequence length="582" mass="65618">MIMAKINENPNWETEIHQIDRKERVSGGRNGTANIQARQLANRTGYLKQLLDGIAAGDRPYTSVDEFQNDIDKNKIPLNARVSIRGEKDDIWLEEYKNENGVAKPTGATVKDGRFIDSLEKLVSLTNEIIHYSNNSNNPALLELTDKNGNVYARFDEGAELWLAGLDLSLQNSLSSIPISEESNLIEFQDSDGNTYAKIDKNGDLWLTGLDKPIQEYLSGGVVNETSPVAALQVDPAYSMMAEFLRNTGKPMVNIPTTLVKPVNRVGAEWIKNIEAEVGKEQKHIVINTPYRPDDGVVHPNLVHVPDRFMGYEYLLAITPYTAMNDQEENPCLYGSNDLITFTLLPNVEQPIDDTPANTEGRPGYLSDPFWGYNHFTGELMCCYRKTYVIDGSGADNDLFLLLYRSTKDGKTWGPPTILMNEKVGTEDLMLSPSIVYNANEARWYLFYWLRDDVLVFRTNKTLDPATWSDPVDCGFNPSATGYRGWHLEVKFVGNRLVCLINDYRQTANIYLGISDPDDWTKWEFSSKPLLNKPGNNRGAYKSTFIPFFNSVGEISLTIGWTTGDLTRNLFINRTNYFDAGK</sequence>
<evidence type="ECO:0000313" key="2">
    <source>
        <dbReference type="Proteomes" id="UP000247823"/>
    </source>
</evidence>
<reference evidence="2" key="1">
    <citation type="submission" date="2018-06" db="EMBL/GenBank/DDBJ databases">
        <title>Serratia marcescens genome sequencing and assembly.</title>
        <authorList>
            <person name="Martins R.C."/>
            <person name="Perdigao-Neto L.V."/>
            <person name="Costa S.F."/>
            <person name="Levin A.S.S."/>
        </authorList>
    </citation>
    <scope>NUCLEOTIDE SEQUENCE [LARGE SCALE GENOMIC DNA]</scope>
    <source>
        <strain evidence="2">1283</strain>
    </source>
</reference>
<organism evidence="1 2">
    <name type="scientific">Serratia marcescens</name>
    <dbReference type="NCBI Taxonomy" id="615"/>
    <lineage>
        <taxon>Bacteria</taxon>
        <taxon>Pseudomonadati</taxon>
        <taxon>Pseudomonadota</taxon>
        <taxon>Gammaproteobacteria</taxon>
        <taxon>Enterobacterales</taxon>
        <taxon>Yersiniaceae</taxon>
        <taxon>Serratia</taxon>
    </lineage>
</organism>
<dbReference type="Gene3D" id="2.120.10.10">
    <property type="match status" value="1"/>
</dbReference>
<reference evidence="1 2" key="2">
    <citation type="submission" date="2018-06" db="EMBL/GenBank/DDBJ databases">
        <title>Serratia marcescens genome sequencing and assembly.</title>
        <authorList>
            <person name="Martins R.C.R."/>
            <person name="Perdigao-Neto L.V."/>
            <person name="Costa S.F."/>
            <person name="Levin A.S.S."/>
        </authorList>
    </citation>
    <scope>NUCLEOTIDE SEQUENCE [LARGE SCALE GENOMIC DNA]</scope>
    <source>
        <strain evidence="1 2">1283</strain>
    </source>
</reference>
<keyword evidence="2" id="KW-1185">Reference proteome</keyword>
<evidence type="ECO:0008006" key="3">
    <source>
        <dbReference type="Google" id="ProtNLM"/>
    </source>
</evidence>
<dbReference type="SUPFAM" id="SSF50939">
    <property type="entry name" value="Sialidases"/>
    <property type="match status" value="1"/>
</dbReference>
<dbReference type="EMBL" id="QJQB01000011">
    <property type="protein sequence ID" value="PYA75224.1"/>
    <property type="molecule type" value="Genomic_DNA"/>
</dbReference>
<protein>
    <recommendedName>
        <fullName evidence="3">Exo-alpha-sialidase</fullName>
    </recommendedName>
</protein>
<dbReference type="Proteomes" id="UP000247823">
    <property type="component" value="Unassembled WGS sequence"/>
</dbReference>